<protein>
    <submittedName>
        <fullName evidence="7">MFS transporter</fullName>
    </submittedName>
</protein>
<accession>A0A5B8CG71</accession>
<reference evidence="7 8" key="1">
    <citation type="submission" date="2019-06" db="EMBL/GenBank/DDBJ databases">
        <title>Genome organization and adaptive potential of archetypical organophosphate degarding Sphingobium fuliginis ATCC 27551.</title>
        <authorList>
            <person name="Sarwar A."/>
            <person name="Parthasarathy S."/>
            <person name="Singh C."/>
            <person name="Siddavattam D."/>
        </authorList>
    </citation>
    <scope>NUCLEOTIDE SEQUENCE [LARGE SCALE GENOMIC DNA]</scope>
    <source>
        <strain evidence="7 8">ATCC 27551</strain>
    </source>
</reference>
<feature type="transmembrane region" description="Helical" evidence="5">
    <location>
        <begin position="38"/>
        <end position="56"/>
    </location>
</feature>
<keyword evidence="2 5" id="KW-0812">Transmembrane</keyword>
<evidence type="ECO:0000313" key="7">
    <source>
        <dbReference type="EMBL" id="QDC37266.1"/>
    </source>
</evidence>
<evidence type="ECO:0000256" key="3">
    <source>
        <dbReference type="ARBA" id="ARBA00022989"/>
    </source>
</evidence>
<dbReference type="PROSITE" id="PS50850">
    <property type="entry name" value="MFS"/>
    <property type="match status" value="1"/>
</dbReference>
<feature type="transmembrane region" description="Helical" evidence="5">
    <location>
        <begin position="131"/>
        <end position="151"/>
    </location>
</feature>
<sequence>MNGQIRIIAALWLWMLVNYLDRVAISFAGPAIMKSLSLSPASFGIILSSFSVGYLLSQIPGGLIADRWGARLVLIVGPLFWAFFTGLTGLVSTLAAFVVVRVLFGISEGLAVPAIHRLVGDRFEPRERARALAIGLTALAIAPAVAGPFVGKLVAAFGWQAMFFMMMGPALLAALTSYLLIPPAAPDHLAAPSHDDKQAGSVRAVLRERSFWLMAGSYCCYNIAFWGYLGWMPSYLALAHNIDLKAAGPIAGVPYLFAFLGLLFWGWLGTGPFHHRRPQLITCSLLLAGASLFIAYRADTLMQSVAGLSSAAFFLYGCQGSLGAVILDLSPPSLRGTYIGIVSTAGQIGGLVAPGIVGLLVSATGSFSSGFTFMALALCTAAVGMFVLSPLVAAKNALARGVA</sequence>
<feature type="transmembrane region" description="Helical" evidence="5">
    <location>
        <begin position="304"/>
        <end position="327"/>
    </location>
</feature>
<dbReference type="InterPro" id="IPR036259">
    <property type="entry name" value="MFS_trans_sf"/>
</dbReference>
<dbReference type="KEGG" id="sufl:FIL70_08570"/>
<evidence type="ECO:0000256" key="4">
    <source>
        <dbReference type="ARBA" id="ARBA00023136"/>
    </source>
</evidence>
<dbReference type="PANTHER" id="PTHR11662:SF399">
    <property type="entry name" value="FI19708P1-RELATED"/>
    <property type="match status" value="1"/>
</dbReference>
<feature type="transmembrane region" description="Helical" evidence="5">
    <location>
        <begin position="339"/>
        <end position="361"/>
    </location>
</feature>
<proteinExistence type="predicted"/>
<evidence type="ECO:0000256" key="1">
    <source>
        <dbReference type="ARBA" id="ARBA00004141"/>
    </source>
</evidence>
<dbReference type="AlphaFoldDB" id="A0A5B8CG71"/>
<dbReference type="RefSeq" id="WP_140042065.1">
    <property type="nucleotide sequence ID" value="NZ_CP041016.1"/>
</dbReference>
<dbReference type="GO" id="GO:0022857">
    <property type="term" value="F:transmembrane transporter activity"/>
    <property type="evidence" value="ECO:0007669"/>
    <property type="project" value="InterPro"/>
</dbReference>
<name>A0A5B8CG71_SPHSA</name>
<dbReference type="InterPro" id="IPR020846">
    <property type="entry name" value="MFS_dom"/>
</dbReference>
<evidence type="ECO:0000256" key="2">
    <source>
        <dbReference type="ARBA" id="ARBA00022692"/>
    </source>
</evidence>
<feature type="domain" description="Major facilitator superfamily (MFS) profile" evidence="6">
    <location>
        <begin position="7"/>
        <end position="395"/>
    </location>
</feature>
<evidence type="ECO:0000259" key="6">
    <source>
        <dbReference type="PROSITE" id="PS50850"/>
    </source>
</evidence>
<feature type="transmembrane region" description="Helical" evidence="5">
    <location>
        <begin position="373"/>
        <end position="394"/>
    </location>
</feature>
<feature type="transmembrane region" description="Helical" evidence="5">
    <location>
        <begin position="249"/>
        <end position="268"/>
    </location>
</feature>
<feature type="transmembrane region" description="Helical" evidence="5">
    <location>
        <begin position="157"/>
        <end position="181"/>
    </location>
</feature>
<dbReference type="Proteomes" id="UP000311469">
    <property type="component" value="Chromosome cSF1"/>
</dbReference>
<feature type="transmembrane region" description="Helical" evidence="5">
    <location>
        <begin position="280"/>
        <end position="298"/>
    </location>
</feature>
<dbReference type="SUPFAM" id="SSF103473">
    <property type="entry name" value="MFS general substrate transporter"/>
    <property type="match status" value="1"/>
</dbReference>
<dbReference type="InterPro" id="IPR011701">
    <property type="entry name" value="MFS"/>
</dbReference>
<dbReference type="InterPro" id="IPR050382">
    <property type="entry name" value="MFS_Na/Anion_cotransporter"/>
</dbReference>
<dbReference type="EMBL" id="CP041016">
    <property type="protein sequence ID" value="QDC37266.1"/>
    <property type="molecule type" value="Genomic_DNA"/>
</dbReference>
<dbReference type="GO" id="GO:0016020">
    <property type="term" value="C:membrane"/>
    <property type="evidence" value="ECO:0007669"/>
    <property type="project" value="UniProtKB-SubCell"/>
</dbReference>
<evidence type="ECO:0000313" key="8">
    <source>
        <dbReference type="Proteomes" id="UP000311469"/>
    </source>
</evidence>
<feature type="transmembrane region" description="Helical" evidence="5">
    <location>
        <begin position="94"/>
        <end position="119"/>
    </location>
</feature>
<keyword evidence="4 5" id="KW-0472">Membrane</keyword>
<dbReference type="CDD" id="cd17319">
    <property type="entry name" value="MFS_ExuT_GudP_like"/>
    <property type="match status" value="1"/>
</dbReference>
<dbReference type="PANTHER" id="PTHR11662">
    <property type="entry name" value="SOLUTE CARRIER FAMILY 17"/>
    <property type="match status" value="1"/>
</dbReference>
<dbReference type="Gene3D" id="1.20.1250.20">
    <property type="entry name" value="MFS general substrate transporter like domains"/>
    <property type="match status" value="2"/>
</dbReference>
<evidence type="ECO:0000256" key="5">
    <source>
        <dbReference type="SAM" id="Phobius"/>
    </source>
</evidence>
<comment type="subcellular location">
    <subcellularLocation>
        <location evidence="1">Membrane</location>
        <topology evidence="1">Multi-pass membrane protein</topology>
    </subcellularLocation>
</comment>
<organism evidence="7 8">
    <name type="scientific">Sphingobium fuliginis ATCC 27551</name>
    <dbReference type="NCBI Taxonomy" id="1208342"/>
    <lineage>
        <taxon>Bacteria</taxon>
        <taxon>Pseudomonadati</taxon>
        <taxon>Pseudomonadota</taxon>
        <taxon>Alphaproteobacteria</taxon>
        <taxon>Sphingomonadales</taxon>
        <taxon>Sphingomonadaceae</taxon>
        <taxon>Sphingobium</taxon>
    </lineage>
</organism>
<keyword evidence="3 5" id="KW-1133">Transmembrane helix</keyword>
<feature type="transmembrane region" description="Helical" evidence="5">
    <location>
        <begin position="68"/>
        <end position="88"/>
    </location>
</feature>
<dbReference type="Pfam" id="PF07690">
    <property type="entry name" value="MFS_1"/>
    <property type="match status" value="1"/>
</dbReference>
<feature type="transmembrane region" description="Helical" evidence="5">
    <location>
        <begin position="211"/>
        <end position="229"/>
    </location>
</feature>
<gene>
    <name evidence="7" type="ORF">FIL70_08570</name>
</gene>